<dbReference type="Gene3D" id="3.50.50.60">
    <property type="entry name" value="FAD/NAD(P)-binding domain"/>
    <property type="match status" value="1"/>
</dbReference>
<reference evidence="2 3" key="1">
    <citation type="journal article" date="2020" name="Int. J. Syst. Evol. Microbiol.">
        <title>Reclassification of Streptomyces castelarensis and Streptomyces sporoclivatus as later heterotypic synonyms of Streptomyces antimycoticus.</title>
        <authorList>
            <person name="Komaki H."/>
            <person name="Tamura T."/>
        </authorList>
    </citation>
    <scope>NUCLEOTIDE SEQUENCE [LARGE SCALE GENOMIC DNA]</scope>
    <source>
        <strain evidence="2 3">NBRC 12839</strain>
    </source>
</reference>
<dbReference type="SUPFAM" id="SSF51905">
    <property type="entry name" value="FAD/NAD(P)-binding domain"/>
    <property type="match status" value="1"/>
</dbReference>
<evidence type="ECO:0000313" key="2">
    <source>
        <dbReference type="EMBL" id="GDY43399.1"/>
    </source>
</evidence>
<evidence type="ECO:0000259" key="1">
    <source>
        <dbReference type="Pfam" id="PF01494"/>
    </source>
</evidence>
<dbReference type="Gene3D" id="3.30.9.10">
    <property type="entry name" value="D-Amino Acid Oxidase, subunit A, domain 2"/>
    <property type="match status" value="1"/>
</dbReference>
<dbReference type="PANTHER" id="PTHR46865">
    <property type="entry name" value="OXIDOREDUCTASE-RELATED"/>
    <property type="match status" value="1"/>
</dbReference>
<dbReference type="EMBL" id="BJHV01000001">
    <property type="protein sequence ID" value="GDY43399.1"/>
    <property type="molecule type" value="Genomic_DNA"/>
</dbReference>
<dbReference type="Pfam" id="PF01494">
    <property type="entry name" value="FAD_binding_3"/>
    <property type="match status" value="1"/>
</dbReference>
<organism evidence="2 3">
    <name type="scientific">Streptomyces antimycoticus</name>
    <dbReference type="NCBI Taxonomy" id="68175"/>
    <lineage>
        <taxon>Bacteria</taxon>
        <taxon>Bacillati</taxon>
        <taxon>Actinomycetota</taxon>
        <taxon>Actinomycetes</taxon>
        <taxon>Kitasatosporales</taxon>
        <taxon>Streptomycetaceae</taxon>
        <taxon>Streptomyces</taxon>
        <taxon>Streptomyces violaceusniger group</taxon>
    </lineage>
</organism>
<name>A0A4D4KB14_9ACTN</name>
<gene>
    <name evidence="2" type="ORF">SANT12839_042810</name>
</gene>
<dbReference type="PANTHER" id="PTHR46865:SF8">
    <property type="entry name" value="POSSIBLE OXIDOREDUCTASE"/>
    <property type="match status" value="1"/>
</dbReference>
<dbReference type="InterPro" id="IPR051704">
    <property type="entry name" value="FAD_aromatic-hydroxylase"/>
</dbReference>
<sequence length="409" mass="44633">MGAMKTNITPRQRALVVGLGVSGTASALRLHKAGWDVVVLEKAAERRRGGYFLTLFGTGITAAERLGIEVPDRFSADIAYYNVDRAGRRRRGMGFAEAVPGQSRPVVRGDVEQAAFDALPESVEIRYASIPVALRQDADSVQVDIEDRAAGTVATERFDLVVGADGLRSAVRRLAFGSDEGRIHRLGYMLAACGLPGPVPGFRGTDGIIMSELGRSAWVFAFADRPPTALFNYRTNDVDGEFTRPAIDSLRAVFGPEPTGTTLGWLLDQFEQAPDHLFDTAEQVRLDTWHQGRVVLVGDSAWCLTLYSGMGASSGLAGADMLGTMLERNPGDVPRALRAWEAKLRPFIEFHQDSGMLMRKLFVPADRTEYRIRSVFDHVVGTTLGRTLLSQAEHHSKASRMKTVDIALA</sequence>
<comment type="caution">
    <text evidence="2">The sequence shown here is derived from an EMBL/GenBank/DDBJ whole genome shotgun (WGS) entry which is preliminary data.</text>
</comment>
<dbReference type="AlphaFoldDB" id="A0A4D4KB14"/>
<proteinExistence type="predicted"/>
<keyword evidence="3" id="KW-1185">Reference proteome</keyword>
<evidence type="ECO:0000313" key="3">
    <source>
        <dbReference type="Proteomes" id="UP000299290"/>
    </source>
</evidence>
<accession>A0A4D4KB14</accession>
<dbReference type="InterPro" id="IPR036188">
    <property type="entry name" value="FAD/NAD-bd_sf"/>
</dbReference>
<dbReference type="Proteomes" id="UP000299290">
    <property type="component" value="Unassembled WGS sequence"/>
</dbReference>
<protein>
    <submittedName>
        <fullName evidence="2">FAD-dependent oxidoreductase</fullName>
    </submittedName>
</protein>
<feature type="domain" description="FAD-binding" evidence="1">
    <location>
        <begin position="14"/>
        <end position="174"/>
    </location>
</feature>
<dbReference type="InterPro" id="IPR002938">
    <property type="entry name" value="FAD-bd"/>
</dbReference>
<dbReference type="PRINTS" id="PR00420">
    <property type="entry name" value="RNGMNOXGNASE"/>
</dbReference>
<dbReference type="GO" id="GO:0071949">
    <property type="term" value="F:FAD binding"/>
    <property type="evidence" value="ECO:0007669"/>
    <property type="project" value="InterPro"/>
</dbReference>